<feature type="transmembrane region" description="Helical" evidence="7">
    <location>
        <begin position="326"/>
        <end position="344"/>
    </location>
</feature>
<dbReference type="PROSITE" id="PS50928">
    <property type="entry name" value="ABC_TM1"/>
    <property type="match status" value="1"/>
</dbReference>
<feature type="transmembrane region" description="Helical" evidence="7">
    <location>
        <begin position="161"/>
        <end position="181"/>
    </location>
</feature>
<feature type="domain" description="ABC transmembrane type-1" evidence="8">
    <location>
        <begin position="154"/>
        <end position="348"/>
    </location>
</feature>
<reference evidence="9 10" key="1">
    <citation type="submission" date="2023-04" db="EMBL/GenBank/DDBJ databases">
        <title>Marinoamorphus aggregata gen. nov., sp. Nov., isolate from tissue of brittle star Ophioplocus japonicus.</title>
        <authorList>
            <person name="Kawano K."/>
            <person name="Sawayama S."/>
            <person name="Nakagawa S."/>
        </authorList>
    </citation>
    <scope>NUCLEOTIDE SEQUENCE [LARGE SCALE GENOMIC DNA]</scope>
    <source>
        <strain evidence="9 10">NKW23</strain>
    </source>
</reference>
<protein>
    <submittedName>
        <fullName evidence="9">ABC transporter permease</fullName>
    </submittedName>
</protein>
<keyword evidence="6 7" id="KW-0472">Membrane</keyword>
<dbReference type="InterPro" id="IPR035906">
    <property type="entry name" value="MetI-like_sf"/>
</dbReference>
<evidence type="ECO:0000313" key="9">
    <source>
        <dbReference type="EMBL" id="GMG82433.1"/>
    </source>
</evidence>
<feature type="transmembrane region" description="Helical" evidence="7">
    <location>
        <begin position="202"/>
        <end position="219"/>
    </location>
</feature>
<keyword evidence="10" id="KW-1185">Reference proteome</keyword>
<sequence length="361" mass="39313">MTAVTDTTLPEDAAREARRSRLFTRINSAEPWFRVLGLSFVPPLLRAAAGDNPRARMREAMQLLGVPLLAIIGFLVLWAQLAPQFETSLGAIPGPAEVWEQAGTLHEDAARKAEKEAAFLERQEARNAKLVAAGHGDRVKWRDYTGAPSYYDQIWTSLQTVFFGFLLATLVAVPLGILCGLSQTASAAFNPLIQIFKPVSPLAWLPIVTMVVSAAYATNDGTFSKAFLTSAITVTLCSLWPTLINTALGVSSIDRDLVNVSRVLKMSTWSKITRLVLPSALPLIFTGLRLSLGVGWMVLIAAEMLAQNPGLGKFVWDEFQNGSSDSLARIMVAVFTIGIIGFVLDRMMYAIQAAFTHSATR</sequence>
<dbReference type="EMBL" id="BSYI01000010">
    <property type="protein sequence ID" value="GMG82433.1"/>
    <property type="molecule type" value="Genomic_DNA"/>
</dbReference>
<dbReference type="Proteomes" id="UP001239909">
    <property type="component" value="Unassembled WGS sequence"/>
</dbReference>
<comment type="caution">
    <text evidence="9">The sequence shown here is derived from an EMBL/GenBank/DDBJ whole genome shotgun (WGS) entry which is preliminary data.</text>
</comment>
<organism evidence="9 10">
    <name type="scientific">Paralimibaculum aggregatum</name>
    <dbReference type="NCBI Taxonomy" id="3036245"/>
    <lineage>
        <taxon>Bacteria</taxon>
        <taxon>Pseudomonadati</taxon>
        <taxon>Pseudomonadota</taxon>
        <taxon>Alphaproteobacteria</taxon>
        <taxon>Rhodobacterales</taxon>
        <taxon>Paracoccaceae</taxon>
        <taxon>Paralimibaculum</taxon>
    </lineage>
</organism>
<dbReference type="Gene3D" id="1.10.3720.10">
    <property type="entry name" value="MetI-like"/>
    <property type="match status" value="1"/>
</dbReference>
<evidence type="ECO:0000313" key="10">
    <source>
        <dbReference type="Proteomes" id="UP001239909"/>
    </source>
</evidence>
<evidence type="ECO:0000259" key="8">
    <source>
        <dbReference type="PROSITE" id="PS50928"/>
    </source>
</evidence>
<gene>
    <name evidence="9" type="ORF">LNKW23_16460</name>
</gene>
<dbReference type="CDD" id="cd06261">
    <property type="entry name" value="TM_PBP2"/>
    <property type="match status" value="1"/>
</dbReference>
<evidence type="ECO:0000256" key="3">
    <source>
        <dbReference type="ARBA" id="ARBA00022475"/>
    </source>
</evidence>
<dbReference type="PANTHER" id="PTHR30151:SF7">
    <property type="entry name" value="NITRATE IMPORT PERMEASE PROTEIN NRTB"/>
    <property type="match status" value="1"/>
</dbReference>
<feature type="transmembrane region" description="Helical" evidence="7">
    <location>
        <begin position="61"/>
        <end position="81"/>
    </location>
</feature>
<keyword evidence="5 7" id="KW-1133">Transmembrane helix</keyword>
<dbReference type="InterPro" id="IPR000515">
    <property type="entry name" value="MetI-like"/>
</dbReference>
<evidence type="ECO:0000256" key="5">
    <source>
        <dbReference type="ARBA" id="ARBA00022989"/>
    </source>
</evidence>
<evidence type="ECO:0000256" key="2">
    <source>
        <dbReference type="ARBA" id="ARBA00022448"/>
    </source>
</evidence>
<dbReference type="SUPFAM" id="SSF161098">
    <property type="entry name" value="MetI-like"/>
    <property type="match status" value="1"/>
</dbReference>
<dbReference type="PANTHER" id="PTHR30151">
    <property type="entry name" value="ALKANE SULFONATE ABC TRANSPORTER-RELATED, MEMBRANE SUBUNIT"/>
    <property type="match status" value="1"/>
</dbReference>
<name>A0ABQ6LNP6_9RHOB</name>
<keyword evidence="3" id="KW-1003">Cell membrane</keyword>
<evidence type="ECO:0000256" key="4">
    <source>
        <dbReference type="ARBA" id="ARBA00022692"/>
    </source>
</evidence>
<keyword evidence="4 7" id="KW-0812">Transmembrane</keyword>
<evidence type="ECO:0000256" key="7">
    <source>
        <dbReference type="RuleBase" id="RU363032"/>
    </source>
</evidence>
<keyword evidence="2 7" id="KW-0813">Transport</keyword>
<feature type="transmembrane region" description="Helical" evidence="7">
    <location>
        <begin position="231"/>
        <end position="254"/>
    </location>
</feature>
<evidence type="ECO:0000256" key="6">
    <source>
        <dbReference type="ARBA" id="ARBA00023136"/>
    </source>
</evidence>
<dbReference type="Pfam" id="PF00528">
    <property type="entry name" value="BPD_transp_1"/>
    <property type="match status" value="1"/>
</dbReference>
<proteinExistence type="inferred from homology"/>
<feature type="transmembrane region" description="Helical" evidence="7">
    <location>
        <begin position="275"/>
        <end position="306"/>
    </location>
</feature>
<dbReference type="RefSeq" id="WP_285671210.1">
    <property type="nucleotide sequence ID" value="NZ_BSYI01000010.1"/>
</dbReference>
<comment type="subcellular location">
    <subcellularLocation>
        <location evidence="1 7">Cell membrane</location>
        <topology evidence="1 7">Multi-pass membrane protein</topology>
    </subcellularLocation>
</comment>
<evidence type="ECO:0000256" key="1">
    <source>
        <dbReference type="ARBA" id="ARBA00004651"/>
    </source>
</evidence>
<comment type="similarity">
    <text evidence="7">Belongs to the binding-protein-dependent transport system permease family.</text>
</comment>
<accession>A0ABQ6LNP6</accession>